<sequence>MAIVATTQQSRFHKETLETIAEDVDLKTLNLTVGDEELLLDANLRLFSGVHYGLVGANGVGKSTLLKAIGRGLVVGFPRNIRALYVDQLEVSEERSSVLEVVMSADKEVVLWRRQAQLLQDALQAEDPEHAVRAVKTVKVGEARAAVEEARLVNDLRSGARGNEARQRLLDLEARCSVAEAAAERKPSARELEAALAAAQELLEGLLESLSIADADAAEGRARRILRGLGFSSRQIDSPVSLLSGGWRVRTALAQALFVEPDLLLLDEPTNALDLPSILWLQSYLKSLEATTMVVVSHDRAFLDAVATEIIVFRHMRLAYHAGNYSEYEQNMEEKQLHLARLQDGIDRKKAHIEKTIQTNEALAKKSGDDKKLQMVASRKKKLEDRMGQEKNDKGHRFSRNKDLAGYNFKSRKDVELDAPDAAAAWKLPEPGQLRSRGPLLQLEAVSFAYPEQPAPDLVVEGGRPNLATAKGNAVKPGTPDLATKKGGPNLAPAAGNAPRPPPARRKAVLSNVTLCVEQGSRIALVGANGQGKSTLVKLMLGELDPVSGSVRRHPQAKFGVFAQDNVERLVIGKGASSALAHMKELHPDAKEQELRNHLGSFGIKGALATHPMRSLSGGQAVRVGLAVVAFASPHLLVLDEPTAHLDMQSIGSLMACLQAYSGALVLVSHDQHFVASVASQVYLVEKASLRLLEGGVKDYVKEIRKKLRSNR</sequence>
<dbReference type="PANTHER" id="PTHR19211">
    <property type="entry name" value="ATP-BINDING TRANSPORT PROTEIN-RELATED"/>
    <property type="match status" value="1"/>
</dbReference>
<evidence type="ECO:0000259" key="5">
    <source>
        <dbReference type="PROSITE" id="PS50893"/>
    </source>
</evidence>
<dbReference type="InterPro" id="IPR050611">
    <property type="entry name" value="ABCF"/>
</dbReference>
<evidence type="ECO:0000256" key="2">
    <source>
        <dbReference type="ARBA" id="ARBA00022741"/>
    </source>
</evidence>
<dbReference type="InterPro" id="IPR017871">
    <property type="entry name" value="ABC_transporter-like_CS"/>
</dbReference>
<keyword evidence="1" id="KW-0677">Repeat</keyword>
<gene>
    <name evidence="6" type="ORF">WJX75_004833</name>
</gene>
<dbReference type="Proteomes" id="UP001491310">
    <property type="component" value="Unassembled WGS sequence"/>
</dbReference>
<evidence type="ECO:0000256" key="3">
    <source>
        <dbReference type="ARBA" id="ARBA00022840"/>
    </source>
</evidence>
<proteinExistence type="predicted"/>
<keyword evidence="2" id="KW-0547">Nucleotide-binding</keyword>
<feature type="domain" description="ABC transporter" evidence="5">
    <location>
        <begin position="24"/>
        <end position="340"/>
    </location>
</feature>
<dbReference type="SMART" id="SM00382">
    <property type="entry name" value="AAA"/>
    <property type="match status" value="2"/>
</dbReference>
<dbReference type="Pfam" id="PF00005">
    <property type="entry name" value="ABC_tran"/>
    <property type="match status" value="2"/>
</dbReference>
<evidence type="ECO:0000256" key="4">
    <source>
        <dbReference type="SAM" id="MobiDB-lite"/>
    </source>
</evidence>
<dbReference type="EMBL" id="JALJOT010000016">
    <property type="protein sequence ID" value="KAK9902114.1"/>
    <property type="molecule type" value="Genomic_DNA"/>
</dbReference>
<dbReference type="PANTHER" id="PTHR19211:SF129">
    <property type="entry name" value="ABC TRANSPORTER ATP-BINDING PROTEIN"/>
    <property type="match status" value="1"/>
</dbReference>
<feature type="region of interest" description="Disordered" evidence="4">
    <location>
        <begin position="469"/>
        <end position="505"/>
    </location>
</feature>
<keyword evidence="7" id="KW-1185">Reference proteome</keyword>
<reference evidence="6 7" key="1">
    <citation type="journal article" date="2024" name="Nat. Commun.">
        <title>Phylogenomics reveals the evolutionary origins of lichenization in chlorophyte algae.</title>
        <authorList>
            <person name="Puginier C."/>
            <person name="Libourel C."/>
            <person name="Otte J."/>
            <person name="Skaloud P."/>
            <person name="Haon M."/>
            <person name="Grisel S."/>
            <person name="Petersen M."/>
            <person name="Berrin J.G."/>
            <person name="Delaux P.M."/>
            <person name="Dal Grande F."/>
            <person name="Keller J."/>
        </authorList>
    </citation>
    <scope>NUCLEOTIDE SEQUENCE [LARGE SCALE GENOMIC DNA]</scope>
    <source>
        <strain evidence="6 7">SAG 216-7</strain>
    </source>
</reference>
<evidence type="ECO:0000313" key="7">
    <source>
        <dbReference type="Proteomes" id="UP001491310"/>
    </source>
</evidence>
<evidence type="ECO:0000313" key="6">
    <source>
        <dbReference type="EMBL" id="KAK9902114.1"/>
    </source>
</evidence>
<organism evidence="6 7">
    <name type="scientific">Coccomyxa subellipsoidea</name>
    <dbReference type="NCBI Taxonomy" id="248742"/>
    <lineage>
        <taxon>Eukaryota</taxon>
        <taxon>Viridiplantae</taxon>
        <taxon>Chlorophyta</taxon>
        <taxon>core chlorophytes</taxon>
        <taxon>Trebouxiophyceae</taxon>
        <taxon>Trebouxiophyceae incertae sedis</taxon>
        <taxon>Coccomyxaceae</taxon>
        <taxon>Coccomyxa</taxon>
    </lineage>
</organism>
<dbReference type="PROSITE" id="PS50893">
    <property type="entry name" value="ABC_TRANSPORTER_2"/>
    <property type="match status" value="2"/>
</dbReference>
<keyword evidence="3" id="KW-0067">ATP-binding</keyword>
<dbReference type="CDD" id="cd03221">
    <property type="entry name" value="ABCF_EF-3"/>
    <property type="match status" value="1"/>
</dbReference>
<dbReference type="PROSITE" id="PS00211">
    <property type="entry name" value="ABC_TRANSPORTER_1"/>
    <property type="match status" value="1"/>
</dbReference>
<feature type="compositionally biased region" description="Low complexity" evidence="4">
    <location>
        <begin position="485"/>
        <end position="498"/>
    </location>
</feature>
<dbReference type="InterPro" id="IPR003439">
    <property type="entry name" value="ABC_transporter-like_ATP-bd"/>
</dbReference>
<dbReference type="InterPro" id="IPR003593">
    <property type="entry name" value="AAA+_ATPase"/>
</dbReference>
<dbReference type="SUPFAM" id="SSF52540">
    <property type="entry name" value="P-loop containing nucleoside triphosphate hydrolases"/>
    <property type="match status" value="2"/>
</dbReference>
<dbReference type="Gene3D" id="3.40.50.300">
    <property type="entry name" value="P-loop containing nucleotide triphosphate hydrolases"/>
    <property type="match status" value="2"/>
</dbReference>
<dbReference type="InterPro" id="IPR027417">
    <property type="entry name" value="P-loop_NTPase"/>
</dbReference>
<comment type="caution">
    <text evidence="6">The sequence shown here is derived from an EMBL/GenBank/DDBJ whole genome shotgun (WGS) entry which is preliminary data.</text>
</comment>
<evidence type="ECO:0000256" key="1">
    <source>
        <dbReference type="ARBA" id="ARBA00022737"/>
    </source>
</evidence>
<feature type="domain" description="ABC transporter" evidence="5">
    <location>
        <begin position="493"/>
        <end position="712"/>
    </location>
</feature>
<name>A0ABR2YCD7_9CHLO</name>
<accession>A0ABR2YCD7</accession>
<protein>
    <recommendedName>
        <fullName evidence="5">ABC transporter domain-containing protein</fullName>
    </recommendedName>
</protein>